<dbReference type="Proteomes" id="UP001162483">
    <property type="component" value="Unassembled WGS sequence"/>
</dbReference>
<feature type="non-terminal residue" evidence="1">
    <location>
        <position position="82"/>
    </location>
</feature>
<dbReference type="EMBL" id="CATNWA010019879">
    <property type="protein sequence ID" value="CAI9615460.1"/>
    <property type="molecule type" value="Genomic_DNA"/>
</dbReference>
<evidence type="ECO:0000313" key="1">
    <source>
        <dbReference type="EMBL" id="CAI9615460.1"/>
    </source>
</evidence>
<accession>A0ABN9H134</accession>
<comment type="caution">
    <text evidence="1">The sequence shown here is derived from an EMBL/GenBank/DDBJ whole genome shotgun (WGS) entry which is preliminary data.</text>
</comment>
<proteinExistence type="predicted"/>
<reference evidence="1" key="1">
    <citation type="submission" date="2023-05" db="EMBL/GenBank/DDBJ databases">
        <authorList>
            <person name="Stuckert A."/>
        </authorList>
    </citation>
    <scope>NUCLEOTIDE SEQUENCE</scope>
</reference>
<sequence length="82" mass="9306">MRRSWLSWTCDLADRKLEELVSWMLAGNEDCPSWMKVPVDTTGRRGPEFACPVPVHTGATTFRPDVVLSLRKKIGEGNLLLY</sequence>
<protein>
    <submittedName>
        <fullName evidence="1">Uncharacterized protein</fullName>
    </submittedName>
</protein>
<organism evidence="1 2">
    <name type="scientific">Staurois parvus</name>
    <dbReference type="NCBI Taxonomy" id="386267"/>
    <lineage>
        <taxon>Eukaryota</taxon>
        <taxon>Metazoa</taxon>
        <taxon>Chordata</taxon>
        <taxon>Craniata</taxon>
        <taxon>Vertebrata</taxon>
        <taxon>Euteleostomi</taxon>
        <taxon>Amphibia</taxon>
        <taxon>Batrachia</taxon>
        <taxon>Anura</taxon>
        <taxon>Neobatrachia</taxon>
        <taxon>Ranoidea</taxon>
        <taxon>Ranidae</taxon>
        <taxon>Staurois</taxon>
    </lineage>
</organism>
<evidence type="ECO:0000313" key="2">
    <source>
        <dbReference type="Proteomes" id="UP001162483"/>
    </source>
</evidence>
<keyword evidence="2" id="KW-1185">Reference proteome</keyword>
<gene>
    <name evidence="1" type="ORF">SPARVUS_LOCUS15237367</name>
</gene>
<name>A0ABN9H134_9NEOB</name>